<dbReference type="InterPro" id="IPR036291">
    <property type="entry name" value="NAD(P)-bd_dom_sf"/>
</dbReference>
<evidence type="ECO:0000256" key="5">
    <source>
        <dbReference type="ARBA" id="ARBA00060888"/>
    </source>
</evidence>
<keyword evidence="3 6" id="KW-0547">Nucleotide-binding</keyword>
<keyword evidence="9" id="KW-1185">Reference proteome</keyword>
<keyword evidence="1" id="KW-0816">Tricarboxylic acid cycle</keyword>
<dbReference type="SMART" id="SM00881">
    <property type="entry name" value="CoA_binding"/>
    <property type="match status" value="1"/>
</dbReference>
<dbReference type="InterPro" id="IPR011761">
    <property type="entry name" value="ATP-grasp"/>
</dbReference>
<dbReference type="SUPFAM" id="SSF51735">
    <property type="entry name" value="NAD(P)-binding Rossmann-fold domains"/>
    <property type="match status" value="1"/>
</dbReference>
<evidence type="ECO:0000259" key="7">
    <source>
        <dbReference type="PROSITE" id="PS50975"/>
    </source>
</evidence>
<proteinExistence type="inferred from homology"/>
<keyword evidence="8" id="KW-0614">Plasmid</keyword>
<dbReference type="RefSeq" id="WP_097374419.1">
    <property type="nucleotide sequence ID" value="NZ_CP021406.1"/>
</dbReference>
<keyword evidence="4 6" id="KW-0067">ATP-binding</keyword>
<accession>A0A291M4F5</accession>
<dbReference type="InterPro" id="IPR003781">
    <property type="entry name" value="CoA-bd"/>
</dbReference>
<dbReference type="GO" id="GO:0005524">
    <property type="term" value="F:ATP binding"/>
    <property type="evidence" value="ECO:0007669"/>
    <property type="project" value="UniProtKB-UniRule"/>
</dbReference>
<dbReference type="PANTHER" id="PTHR43334">
    <property type="entry name" value="ACETATE--COA LIGASE [ADP-FORMING]"/>
    <property type="match status" value="1"/>
</dbReference>
<keyword evidence="2" id="KW-0436">Ligase</keyword>
<evidence type="ECO:0000313" key="9">
    <source>
        <dbReference type="Proteomes" id="UP000219050"/>
    </source>
</evidence>
<dbReference type="Pfam" id="PF13380">
    <property type="entry name" value="CoA_binding_2"/>
    <property type="match status" value="1"/>
</dbReference>
<dbReference type="PROSITE" id="PS50975">
    <property type="entry name" value="ATP_GRASP"/>
    <property type="match status" value="1"/>
</dbReference>
<dbReference type="GO" id="GO:0006099">
    <property type="term" value="P:tricarboxylic acid cycle"/>
    <property type="evidence" value="ECO:0007669"/>
    <property type="project" value="UniProtKB-KW"/>
</dbReference>
<dbReference type="SUPFAM" id="SSF52210">
    <property type="entry name" value="Succinyl-CoA synthetase domains"/>
    <property type="match status" value="2"/>
</dbReference>
<evidence type="ECO:0000256" key="1">
    <source>
        <dbReference type="ARBA" id="ARBA00022532"/>
    </source>
</evidence>
<reference evidence="8 9" key="1">
    <citation type="submission" date="2017-05" db="EMBL/GenBank/DDBJ databases">
        <title>Comparative genomic and metabolic analysis of manganese-oxidizing mechanisms in Celeribater manganoxidans DY25T: its adaption to the environment of polymetallic nodule.</title>
        <authorList>
            <person name="Wang X."/>
        </authorList>
    </citation>
    <scope>NUCLEOTIDE SEQUENCE [LARGE SCALE GENOMIC DNA]</scope>
    <source>
        <strain evidence="8 9">DY25</strain>
        <plasmid evidence="9">pdy25-b</plasmid>
    </source>
</reference>
<geneLocation type="plasmid" evidence="9">
    <name>pdy25-b</name>
</geneLocation>
<evidence type="ECO:0000313" key="8">
    <source>
        <dbReference type="EMBL" id="ATI43688.1"/>
    </source>
</evidence>
<evidence type="ECO:0000256" key="2">
    <source>
        <dbReference type="ARBA" id="ARBA00022598"/>
    </source>
</evidence>
<feature type="domain" description="ATP-grasp" evidence="7">
    <location>
        <begin position="506"/>
        <end position="720"/>
    </location>
</feature>
<dbReference type="EMBL" id="CP021406">
    <property type="protein sequence ID" value="ATI43688.1"/>
    <property type="molecule type" value="Genomic_DNA"/>
</dbReference>
<name>A0A291M4F5_9RHOB</name>
<dbReference type="Gene3D" id="3.30.1490.20">
    <property type="entry name" value="ATP-grasp fold, A domain"/>
    <property type="match status" value="1"/>
</dbReference>
<dbReference type="InterPro" id="IPR032875">
    <property type="entry name" value="Succ_CoA_lig_flav_dom"/>
</dbReference>
<dbReference type="OrthoDB" id="9807426at2"/>
<dbReference type="Gene3D" id="3.30.470.20">
    <property type="entry name" value="ATP-grasp fold, B domain"/>
    <property type="match status" value="1"/>
</dbReference>
<evidence type="ECO:0000256" key="4">
    <source>
        <dbReference type="ARBA" id="ARBA00022840"/>
    </source>
</evidence>
<dbReference type="InterPro" id="IPR016102">
    <property type="entry name" value="Succinyl-CoA_synth-like"/>
</dbReference>
<evidence type="ECO:0000256" key="6">
    <source>
        <dbReference type="PROSITE-ProRule" id="PRU00409"/>
    </source>
</evidence>
<dbReference type="SUPFAM" id="SSF56059">
    <property type="entry name" value="Glutathione synthetase ATP-binding domain-like"/>
    <property type="match status" value="1"/>
</dbReference>
<dbReference type="Pfam" id="PF13549">
    <property type="entry name" value="ATP-grasp_5"/>
    <property type="match status" value="1"/>
</dbReference>
<dbReference type="GO" id="GO:0046872">
    <property type="term" value="F:metal ion binding"/>
    <property type="evidence" value="ECO:0007669"/>
    <property type="project" value="InterPro"/>
</dbReference>
<dbReference type="InterPro" id="IPR013815">
    <property type="entry name" value="ATP_grasp_subdomain_1"/>
</dbReference>
<dbReference type="KEGG" id="cmag:CBW24_16150"/>
<dbReference type="InterPro" id="IPR051538">
    <property type="entry name" value="Acyl-CoA_Synth/Transferase"/>
</dbReference>
<dbReference type="Gene3D" id="3.40.50.261">
    <property type="entry name" value="Succinyl-CoA synthetase domains"/>
    <property type="match status" value="2"/>
</dbReference>
<dbReference type="GO" id="GO:0016874">
    <property type="term" value="F:ligase activity"/>
    <property type="evidence" value="ECO:0007669"/>
    <property type="project" value="UniProtKB-KW"/>
</dbReference>
<dbReference type="AlphaFoldDB" id="A0A291M4F5"/>
<gene>
    <name evidence="8" type="ORF">CBW24_16150</name>
</gene>
<evidence type="ECO:0000256" key="3">
    <source>
        <dbReference type="ARBA" id="ARBA00022741"/>
    </source>
</evidence>
<protein>
    <recommendedName>
        <fullName evidence="7">ATP-grasp domain-containing protein</fullName>
    </recommendedName>
</protein>
<comment type="similarity">
    <text evidence="5">In the N-terminal section; belongs to the acetate CoA ligase alpha subunit family.</text>
</comment>
<organism evidence="8 9">
    <name type="scientific">Pacificitalea manganoxidans</name>
    <dbReference type="NCBI Taxonomy" id="1411902"/>
    <lineage>
        <taxon>Bacteria</taxon>
        <taxon>Pseudomonadati</taxon>
        <taxon>Pseudomonadota</taxon>
        <taxon>Alphaproteobacteria</taxon>
        <taxon>Rhodobacterales</taxon>
        <taxon>Paracoccaceae</taxon>
        <taxon>Pacificitalea</taxon>
    </lineage>
</organism>
<sequence length="726" mass="77389">MFERSLHTHEQLRCLVRPDSIAVVGASPKAGTFGKRTLENLAGYGGPVSAVNPKYQEIDGVPCYPSLDAIPQVPDCVVLCVASELVISMVESCAELGVGGVIIYASGFAELPGEEGALAQARLAEISQNTGLRIAGPNCAGLLNFSTGALMHFVGGLAPDEMVLGPIGLVSQSGGIGYGLLQAMDRQIGFSHFFAVGNSCDVDACDLMNYMLDDPETSVIVTFLESLDSGQRLRELGQRALEKNKPIIICKTGQSDRSHAVIRSHTGAVVGSIEAYRALFEESGIIEVDNVQGMTELAHFFCKVPAPGTGGLGVLTTSGGLAVMAVDKAESVGVELPSFSEQTQDDLRSIIPSFGTIANPLDTTAAAQRDLALFRDCVLTLCKEKEFSALLIAVPYAEPNAAEKRAELICEAARSSQIPIVIAWMNEALDCTASRIYEKDENVAFFRSMTQAMEAIRAWQWRDALRVSRHEPSAKRLSSADAFDAVRPVLMDAAKNNRALSERNSKLVLQEYGVRTTKEQLATNRSDAIQAAETIGFPVVLKVESADILHKSDAGLVALDLKTAEAVGDAFDTVMARAAERFAEAKVEGAVIQEMVPQGTEIIVGAKYEPGLGQVLMFGLGGVFVELLKDVAFSLAPVAKSRVLTQLTELKSAALLRGYRGAPGVDLDLLADQIARISEFVADSEDLVAELDVNPILARADDATAVDAVIIPNHTARAVIQGETHA</sequence>
<dbReference type="PANTHER" id="PTHR43334:SF1">
    <property type="entry name" value="3-HYDROXYPROPIONATE--COA LIGASE [ADP-FORMING]"/>
    <property type="match status" value="1"/>
</dbReference>
<dbReference type="Pfam" id="PF13607">
    <property type="entry name" value="Succ_CoA_lig"/>
    <property type="match status" value="1"/>
</dbReference>
<dbReference type="FunFam" id="3.30.1490.20:FF:000020">
    <property type="entry name" value="Protein lysine acetyltransferase"/>
    <property type="match status" value="1"/>
</dbReference>
<dbReference type="Gene3D" id="3.40.50.720">
    <property type="entry name" value="NAD(P)-binding Rossmann-like Domain"/>
    <property type="match status" value="1"/>
</dbReference>
<dbReference type="Proteomes" id="UP000219050">
    <property type="component" value="Plasmid pDY25-B"/>
</dbReference>